<feature type="transmembrane region" description="Helical" evidence="1">
    <location>
        <begin position="12"/>
        <end position="34"/>
    </location>
</feature>
<dbReference type="EMBL" id="CP059732">
    <property type="protein sequence ID" value="QMW05207.1"/>
    <property type="molecule type" value="Genomic_DNA"/>
</dbReference>
<keyword evidence="1" id="KW-1133">Transmembrane helix</keyword>
<gene>
    <name evidence="2" type="ORF">H3H32_10120</name>
</gene>
<keyword evidence="3" id="KW-1185">Reference proteome</keyword>
<dbReference type="AlphaFoldDB" id="A0A7G5H265"/>
<keyword evidence="1" id="KW-0812">Transmembrane</keyword>
<dbReference type="InterPro" id="IPR032593">
    <property type="entry name" value="DUF4907"/>
</dbReference>
<proteinExistence type="predicted"/>
<dbReference type="Pfam" id="PF16250">
    <property type="entry name" value="DUF4907"/>
    <property type="match status" value="1"/>
</dbReference>
<evidence type="ECO:0000256" key="1">
    <source>
        <dbReference type="SAM" id="Phobius"/>
    </source>
</evidence>
<organism evidence="2 3">
    <name type="scientific">Spirosoma foliorum</name>
    <dbReference type="NCBI Taxonomy" id="2710596"/>
    <lineage>
        <taxon>Bacteria</taxon>
        <taxon>Pseudomonadati</taxon>
        <taxon>Bacteroidota</taxon>
        <taxon>Cytophagia</taxon>
        <taxon>Cytophagales</taxon>
        <taxon>Cytophagaceae</taxon>
        <taxon>Spirosoma</taxon>
    </lineage>
</organism>
<evidence type="ECO:0000313" key="2">
    <source>
        <dbReference type="EMBL" id="QMW05207.1"/>
    </source>
</evidence>
<accession>A0A7G5H265</accession>
<protein>
    <submittedName>
        <fullName evidence="2">DUF4907 domain-containing protein</fullName>
    </submittedName>
</protein>
<reference evidence="2 3" key="1">
    <citation type="submission" date="2020-07" db="EMBL/GenBank/DDBJ databases">
        <title>Spirosoma foliorum sp. nov., isolated from the leaves on the Nejang mountain Korea, Republic of.</title>
        <authorList>
            <person name="Ho H."/>
            <person name="Lee Y.-J."/>
            <person name="Nurcahyanto D.-A."/>
            <person name="Kim S.-G."/>
        </authorList>
    </citation>
    <scope>NUCLEOTIDE SEQUENCE [LARGE SCALE GENOMIC DNA]</scope>
    <source>
        <strain evidence="2 3">PL0136</strain>
    </source>
</reference>
<dbReference type="Proteomes" id="UP000515369">
    <property type="component" value="Chromosome"/>
</dbReference>
<dbReference type="RefSeq" id="WP_182462553.1">
    <property type="nucleotide sequence ID" value="NZ_CP059732.1"/>
</dbReference>
<dbReference type="KEGG" id="sfol:H3H32_10120"/>
<keyword evidence="1" id="KW-0472">Membrane</keyword>
<sequence length="116" mass="13196">MTNDSQPTSRPSLVRLGLIFCLICLAIVTVYLFYPRQPHYQVQVFKTKGGWGYDILNNKKMVIHQPTIPGQYGIVGFTSQEEAQRVGNWVAEKMKQTEAMPTLTKEDLRQLGVKIP</sequence>
<name>A0A7G5H265_9BACT</name>
<evidence type="ECO:0000313" key="3">
    <source>
        <dbReference type="Proteomes" id="UP000515369"/>
    </source>
</evidence>